<dbReference type="EMBL" id="JBHULD010000014">
    <property type="protein sequence ID" value="MFD2554757.1"/>
    <property type="molecule type" value="Genomic_DNA"/>
</dbReference>
<evidence type="ECO:0000313" key="1">
    <source>
        <dbReference type="EMBL" id="MFD2554757.1"/>
    </source>
</evidence>
<comment type="caution">
    <text evidence="1">The sequence shown here is derived from an EMBL/GenBank/DDBJ whole genome shotgun (WGS) entry which is preliminary data.</text>
</comment>
<organism evidence="1 2">
    <name type="scientific">Sphingobacterium tabacisoli</name>
    <dbReference type="NCBI Taxonomy" id="2044855"/>
    <lineage>
        <taxon>Bacteria</taxon>
        <taxon>Pseudomonadati</taxon>
        <taxon>Bacteroidota</taxon>
        <taxon>Sphingobacteriia</taxon>
        <taxon>Sphingobacteriales</taxon>
        <taxon>Sphingobacteriaceae</taxon>
        <taxon>Sphingobacterium</taxon>
    </lineage>
</organism>
<reference evidence="2" key="1">
    <citation type="journal article" date="2019" name="Int. J. Syst. Evol. Microbiol.">
        <title>The Global Catalogue of Microorganisms (GCM) 10K type strain sequencing project: providing services to taxonomists for standard genome sequencing and annotation.</title>
        <authorList>
            <consortium name="The Broad Institute Genomics Platform"/>
            <consortium name="The Broad Institute Genome Sequencing Center for Infectious Disease"/>
            <person name="Wu L."/>
            <person name="Ma J."/>
        </authorList>
    </citation>
    <scope>NUCLEOTIDE SEQUENCE [LARGE SCALE GENOMIC DNA]</scope>
    <source>
        <strain evidence="2">KCTC 52298</strain>
    </source>
</reference>
<sequence>MSFIARSYNPDYWIRKAWFNNIQNGRRLLLDNTILFSDTGLLFNINIVQQTAI</sequence>
<keyword evidence="2" id="KW-1185">Reference proteome</keyword>
<protein>
    <submittedName>
        <fullName evidence="1">Uncharacterized protein</fullName>
    </submittedName>
</protein>
<proteinExistence type="predicted"/>
<gene>
    <name evidence="1" type="ORF">ACFSQW_10175</name>
</gene>
<name>A0ABW5L4F1_9SPHI</name>
<dbReference type="RefSeq" id="WP_210353148.1">
    <property type="nucleotide sequence ID" value="NZ_JAEQMU010000001.1"/>
</dbReference>
<accession>A0ABW5L4F1</accession>
<dbReference type="Proteomes" id="UP001597440">
    <property type="component" value="Unassembled WGS sequence"/>
</dbReference>
<evidence type="ECO:0000313" key="2">
    <source>
        <dbReference type="Proteomes" id="UP001597440"/>
    </source>
</evidence>